<reference evidence="2" key="2">
    <citation type="submission" date="2021-10" db="EMBL/GenBank/DDBJ databases">
        <title>Phylogenomics reveals ancestral predisposition of the termite-cultivated fungus Termitomyces towards a domesticated lifestyle.</title>
        <authorList>
            <person name="Auxier B."/>
            <person name="Grum-Grzhimaylo A."/>
            <person name="Cardenas M.E."/>
            <person name="Lodge J.D."/>
            <person name="Laessoe T."/>
            <person name="Pedersen O."/>
            <person name="Smith M.E."/>
            <person name="Kuyper T.W."/>
            <person name="Franco-Molano E.A."/>
            <person name="Baroni T.J."/>
            <person name="Aanen D.K."/>
        </authorList>
    </citation>
    <scope>NUCLEOTIDE SEQUENCE</scope>
    <source>
        <strain evidence="2">AP01</strain>
        <tissue evidence="2">Mycelium</tissue>
    </source>
</reference>
<gene>
    <name evidence="2" type="ORF">DXG03_002078</name>
</gene>
<dbReference type="OrthoDB" id="3071137at2759"/>
<sequence length="364" mass="40660">MENLEGVSPRSDSVDSFDSEEHSEFEEDTIEFLNHELGLLMQYNPDLLVPDSNAIDLCPSLTPPPSFFDKHLDSQLSLKRIKVIPLATYVAEAVIHTSEYLKDNDITTPLHDSRDLFPTRGFRKAREASLRPPIDADALARIYQTTTSLYASVVSSTLLLHPNSPNWSTLLTWKCIEGPSNSTQYLPWTEAYALQIVQKKLESSDVLDTMDEGIREKLQRRLHQPPGLAFWQIFAISDKAQQLLRDLGSDTDSFRYQTCRTDGYSAPPVTVARPFDANLTSWGADVASMSSRTVSKGPAMGVDLHVPPPPRRSGRSRKSKDASTENRTALRGKAAPTKPSITVPTHREVEPSMAEKFLHRVSRA</sequence>
<evidence type="ECO:0000313" key="3">
    <source>
        <dbReference type="Proteomes" id="UP000775547"/>
    </source>
</evidence>
<dbReference type="AlphaFoldDB" id="A0A9P7G2R0"/>
<dbReference type="EMBL" id="JABCKV010000154">
    <property type="protein sequence ID" value="KAG5642819.1"/>
    <property type="molecule type" value="Genomic_DNA"/>
</dbReference>
<accession>A0A9P7G2R0</accession>
<keyword evidence="3" id="KW-1185">Reference proteome</keyword>
<name>A0A9P7G2R0_9AGAR</name>
<feature type="region of interest" description="Disordered" evidence="1">
    <location>
        <begin position="292"/>
        <end position="364"/>
    </location>
</feature>
<feature type="region of interest" description="Disordered" evidence="1">
    <location>
        <begin position="1"/>
        <end position="21"/>
    </location>
</feature>
<reference evidence="2" key="1">
    <citation type="submission" date="2020-07" db="EMBL/GenBank/DDBJ databases">
        <authorList>
            <person name="Nieuwenhuis M."/>
            <person name="Van De Peppel L.J.J."/>
        </authorList>
    </citation>
    <scope>NUCLEOTIDE SEQUENCE</scope>
    <source>
        <strain evidence="2">AP01</strain>
        <tissue evidence="2">Mycelium</tissue>
    </source>
</reference>
<protein>
    <submittedName>
        <fullName evidence="2">Uncharacterized protein</fullName>
    </submittedName>
</protein>
<proteinExistence type="predicted"/>
<comment type="caution">
    <text evidence="2">The sequence shown here is derived from an EMBL/GenBank/DDBJ whole genome shotgun (WGS) entry which is preliminary data.</text>
</comment>
<dbReference type="Proteomes" id="UP000775547">
    <property type="component" value="Unassembled WGS sequence"/>
</dbReference>
<organism evidence="2 3">
    <name type="scientific">Asterophora parasitica</name>
    <dbReference type="NCBI Taxonomy" id="117018"/>
    <lineage>
        <taxon>Eukaryota</taxon>
        <taxon>Fungi</taxon>
        <taxon>Dikarya</taxon>
        <taxon>Basidiomycota</taxon>
        <taxon>Agaricomycotina</taxon>
        <taxon>Agaricomycetes</taxon>
        <taxon>Agaricomycetidae</taxon>
        <taxon>Agaricales</taxon>
        <taxon>Tricholomatineae</taxon>
        <taxon>Lyophyllaceae</taxon>
        <taxon>Asterophora</taxon>
    </lineage>
</organism>
<evidence type="ECO:0000313" key="2">
    <source>
        <dbReference type="EMBL" id="KAG5642819.1"/>
    </source>
</evidence>
<evidence type="ECO:0000256" key="1">
    <source>
        <dbReference type="SAM" id="MobiDB-lite"/>
    </source>
</evidence>